<reference evidence="4" key="1">
    <citation type="submission" date="2024-02" db="UniProtKB">
        <authorList>
            <consortium name="WormBaseParasite"/>
        </authorList>
    </citation>
    <scope>IDENTIFICATION</scope>
</reference>
<dbReference type="PANTHER" id="PTHR11200">
    <property type="entry name" value="INOSITOL 5-PHOSPHATASE"/>
    <property type="match status" value="1"/>
</dbReference>
<protein>
    <submittedName>
        <fullName evidence="4">Inositol polyphosphate-related phosphatase domain-containing protein</fullName>
    </submittedName>
</protein>
<evidence type="ECO:0000259" key="2">
    <source>
        <dbReference type="SMART" id="SM00128"/>
    </source>
</evidence>
<dbReference type="Pfam" id="PF22669">
    <property type="entry name" value="Exo_endo_phos2"/>
    <property type="match status" value="1"/>
</dbReference>
<feature type="domain" description="Inositol polyphosphate-related phosphatase" evidence="2">
    <location>
        <begin position="9"/>
        <end position="303"/>
    </location>
</feature>
<comment type="similarity">
    <text evidence="1">Belongs to the inositol 1,4,5-trisphosphate 5-phosphatase type II family.</text>
</comment>
<dbReference type="AlphaFoldDB" id="A0AAF3E8D4"/>
<dbReference type="GO" id="GO:0004439">
    <property type="term" value="F:phosphatidylinositol-4,5-bisphosphate 5-phosphatase activity"/>
    <property type="evidence" value="ECO:0007669"/>
    <property type="project" value="TreeGrafter"/>
</dbReference>
<dbReference type="Gene3D" id="3.60.10.10">
    <property type="entry name" value="Endonuclease/exonuclease/phosphatase"/>
    <property type="match status" value="1"/>
</dbReference>
<dbReference type="WBParaSite" id="MBELARI_LOCUS10172.1">
    <property type="protein sequence ID" value="MBELARI_LOCUS10172.1"/>
    <property type="gene ID" value="MBELARI_LOCUS10172"/>
</dbReference>
<dbReference type="GO" id="GO:0098793">
    <property type="term" value="C:presynapse"/>
    <property type="evidence" value="ECO:0007669"/>
    <property type="project" value="GOC"/>
</dbReference>
<dbReference type="PANTHER" id="PTHR11200:SF295">
    <property type="entry name" value="INOSITOL POLYPHOSPHATE 5-PHOSPHATASE"/>
    <property type="match status" value="1"/>
</dbReference>
<dbReference type="Pfam" id="PF17751">
    <property type="entry name" value="SKICH"/>
    <property type="match status" value="1"/>
</dbReference>
<keyword evidence="3" id="KW-1185">Reference proteome</keyword>
<dbReference type="GO" id="GO:0048488">
    <property type="term" value="P:synaptic vesicle endocytosis"/>
    <property type="evidence" value="ECO:0007669"/>
    <property type="project" value="TreeGrafter"/>
</dbReference>
<dbReference type="SMART" id="SM00128">
    <property type="entry name" value="IPPc"/>
    <property type="match status" value="1"/>
</dbReference>
<organism evidence="3 4">
    <name type="scientific">Mesorhabditis belari</name>
    <dbReference type="NCBI Taxonomy" id="2138241"/>
    <lineage>
        <taxon>Eukaryota</taxon>
        <taxon>Metazoa</taxon>
        <taxon>Ecdysozoa</taxon>
        <taxon>Nematoda</taxon>
        <taxon>Chromadorea</taxon>
        <taxon>Rhabditida</taxon>
        <taxon>Rhabditina</taxon>
        <taxon>Rhabditomorpha</taxon>
        <taxon>Rhabditoidea</taxon>
        <taxon>Rhabditidae</taxon>
        <taxon>Mesorhabditinae</taxon>
        <taxon>Mesorhabditis</taxon>
    </lineage>
</organism>
<evidence type="ECO:0000313" key="3">
    <source>
        <dbReference type="Proteomes" id="UP000887575"/>
    </source>
</evidence>
<dbReference type="Gene3D" id="2.60.40.2840">
    <property type="match status" value="1"/>
</dbReference>
<accession>A0AAF3E8D4</accession>
<dbReference type="InterPro" id="IPR041611">
    <property type="entry name" value="SKICH"/>
</dbReference>
<evidence type="ECO:0000313" key="4">
    <source>
        <dbReference type="WBParaSite" id="MBELARI_LOCUS10172.1"/>
    </source>
</evidence>
<dbReference type="InterPro" id="IPR046985">
    <property type="entry name" value="IP5"/>
</dbReference>
<sequence length="417" mass="47409">MNMKADLFSRWMVWAVTYNAAMEKVNLDAVEALMSPIRNNEYDLIVVGMQAVPHFETLGGFASTWQAAVAEWIAVNARTMTLVAKTYQATNQLTFFMAKKRLESVEEVAFRYMKSTFGGLTGHKGSIGLKVRMKGLKNSTSKGAGFVFVVSHFFHDATQNHRRLQQFGTNKYCTFPDRSNINARIWLGDLNFRVEKDSEEVASALRNGDFKDLLESDQLSHGRKHKLVFGTYNESTINFPPTYKLVKGTTEYDYRRTPSWCDRILFEGTGITCEKYDSIPQALHSDHLPVYGEFSIMAPSAGEAQWDVVFESIPTWLTPVPLVVRFQYLNNFWSKKGAYQDWIGIYPATIEDITRPLKWNYAVTCYETTINEILYSVAELSAMPAGTYRVGYFSANFHVLVGLSNSIKIEEVSLENF</sequence>
<dbReference type="InterPro" id="IPR000300">
    <property type="entry name" value="IPPc"/>
</dbReference>
<dbReference type="GO" id="GO:0046856">
    <property type="term" value="P:phosphatidylinositol dephosphorylation"/>
    <property type="evidence" value="ECO:0007669"/>
    <property type="project" value="InterPro"/>
</dbReference>
<name>A0AAF3E8D4_9BILA</name>
<dbReference type="SUPFAM" id="SSF56219">
    <property type="entry name" value="DNase I-like"/>
    <property type="match status" value="1"/>
</dbReference>
<dbReference type="Proteomes" id="UP000887575">
    <property type="component" value="Unassembled WGS sequence"/>
</dbReference>
<proteinExistence type="inferred from homology"/>
<dbReference type="InterPro" id="IPR036691">
    <property type="entry name" value="Endo/exonu/phosph_ase_sf"/>
</dbReference>
<evidence type="ECO:0000256" key="1">
    <source>
        <dbReference type="ARBA" id="ARBA00005910"/>
    </source>
</evidence>